<evidence type="ECO:0000259" key="9">
    <source>
        <dbReference type="Pfam" id="PF01555"/>
    </source>
</evidence>
<reference evidence="10" key="1">
    <citation type="journal article" date="2021" name="Microb. Physiol.">
        <title>Proteogenomic Insights into the Physiology of Marine, Sulfate-Reducing, Filamentous Desulfonema limicola and Desulfonema magnum.</title>
        <authorList>
            <person name="Schnaars V."/>
            <person name="Wohlbrand L."/>
            <person name="Scheve S."/>
            <person name="Hinrichs C."/>
            <person name="Reinhardt R."/>
            <person name="Rabus R."/>
        </authorList>
    </citation>
    <scope>NUCLEOTIDE SEQUENCE</scope>
    <source>
        <strain evidence="10">4be13</strain>
    </source>
</reference>
<evidence type="ECO:0000256" key="2">
    <source>
        <dbReference type="ARBA" id="ARBA00022603"/>
    </source>
</evidence>
<keyword evidence="6" id="KW-0238">DNA-binding</keyword>
<keyword evidence="11" id="KW-1185">Reference proteome</keyword>
<keyword evidence="4" id="KW-0949">S-adenosyl-L-methionine</keyword>
<dbReference type="GO" id="GO:0009307">
    <property type="term" value="P:DNA restriction-modification system"/>
    <property type="evidence" value="ECO:0007669"/>
    <property type="project" value="UniProtKB-KW"/>
</dbReference>
<dbReference type="Pfam" id="PF01555">
    <property type="entry name" value="N6_N4_Mtase"/>
    <property type="match status" value="1"/>
</dbReference>
<evidence type="ECO:0000313" key="11">
    <source>
        <dbReference type="Proteomes" id="UP000663722"/>
    </source>
</evidence>
<comment type="catalytic activity">
    <reaction evidence="7">
        <text>a 2'-deoxycytidine in DNA + S-adenosyl-L-methionine = an N(4)-methyl-2'-deoxycytidine in DNA + S-adenosyl-L-homocysteine + H(+)</text>
        <dbReference type="Rhea" id="RHEA:16857"/>
        <dbReference type="Rhea" id="RHEA-COMP:11369"/>
        <dbReference type="Rhea" id="RHEA-COMP:13674"/>
        <dbReference type="ChEBI" id="CHEBI:15378"/>
        <dbReference type="ChEBI" id="CHEBI:57856"/>
        <dbReference type="ChEBI" id="CHEBI:59789"/>
        <dbReference type="ChEBI" id="CHEBI:85452"/>
        <dbReference type="ChEBI" id="CHEBI:137933"/>
        <dbReference type="EC" id="2.1.1.113"/>
    </reaction>
</comment>
<dbReference type="SUPFAM" id="SSF53335">
    <property type="entry name" value="S-adenosyl-L-methionine-dependent methyltransferases"/>
    <property type="match status" value="1"/>
</dbReference>
<dbReference type="KEGG" id="dmm:dnm_017790"/>
<protein>
    <recommendedName>
        <fullName evidence="8">Methyltransferase</fullName>
        <ecNumber evidence="8">2.1.1.-</ecNumber>
    </recommendedName>
</protein>
<dbReference type="GO" id="GO:0032259">
    <property type="term" value="P:methylation"/>
    <property type="evidence" value="ECO:0007669"/>
    <property type="project" value="UniProtKB-KW"/>
</dbReference>
<evidence type="ECO:0000256" key="5">
    <source>
        <dbReference type="ARBA" id="ARBA00022747"/>
    </source>
</evidence>
<dbReference type="EMBL" id="CP061800">
    <property type="protein sequence ID" value="QTA85765.1"/>
    <property type="molecule type" value="Genomic_DNA"/>
</dbReference>
<dbReference type="InterPro" id="IPR029063">
    <property type="entry name" value="SAM-dependent_MTases_sf"/>
</dbReference>
<comment type="similarity">
    <text evidence="1">Belongs to the N(4)/N(6)-methyltransferase family. N(4) subfamily.</text>
</comment>
<name>A0A975BIL1_9BACT</name>
<dbReference type="GO" id="GO:0005737">
    <property type="term" value="C:cytoplasm"/>
    <property type="evidence" value="ECO:0007669"/>
    <property type="project" value="TreeGrafter"/>
</dbReference>
<dbReference type="Proteomes" id="UP000663722">
    <property type="component" value="Chromosome"/>
</dbReference>
<dbReference type="InterPro" id="IPR017985">
    <property type="entry name" value="MeTrfase_CN4_CS"/>
</dbReference>
<evidence type="ECO:0000256" key="8">
    <source>
        <dbReference type="RuleBase" id="RU362026"/>
    </source>
</evidence>
<evidence type="ECO:0000313" key="10">
    <source>
        <dbReference type="EMBL" id="QTA85765.1"/>
    </source>
</evidence>
<accession>A0A975BIL1</accession>
<feature type="domain" description="DNA methylase N-4/N-6" evidence="9">
    <location>
        <begin position="25"/>
        <end position="324"/>
    </location>
</feature>
<dbReference type="GO" id="GO:0015667">
    <property type="term" value="F:site-specific DNA-methyltransferase (cytosine-N4-specific) activity"/>
    <property type="evidence" value="ECO:0007669"/>
    <property type="project" value="UniProtKB-EC"/>
</dbReference>
<dbReference type="InterPro" id="IPR002941">
    <property type="entry name" value="DNA_methylase_N4/N6"/>
</dbReference>
<keyword evidence="2 10" id="KW-0489">Methyltransferase</keyword>
<dbReference type="RefSeq" id="WP_207681680.1">
    <property type="nucleotide sequence ID" value="NZ_CP061800.1"/>
</dbReference>
<dbReference type="GO" id="GO:0008170">
    <property type="term" value="F:N-methyltransferase activity"/>
    <property type="evidence" value="ECO:0007669"/>
    <property type="project" value="InterPro"/>
</dbReference>
<dbReference type="REBASE" id="492226">
    <property type="entry name" value="M.Dma2077ORF17790P"/>
</dbReference>
<keyword evidence="3" id="KW-0808">Transferase</keyword>
<dbReference type="GO" id="GO:0003677">
    <property type="term" value="F:DNA binding"/>
    <property type="evidence" value="ECO:0007669"/>
    <property type="project" value="UniProtKB-KW"/>
</dbReference>
<dbReference type="PANTHER" id="PTHR13370:SF3">
    <property type="entry name" value="TRNA (GUANINE(10)-N2)-METHYLTRANSFERASE HOMOLOG"/>
    <property type="match status" value="1"/>
</dbReference>
<gene>
    <name evidence="10" type="ORF">dnm_017790</name>
</gene>
<dbReference type="CDD" id="cd02440">
    <property type="entry name" value="AdoMet_MTases"/>
    <property type="match status" value="1"/>
</dbReference>
<evidence type="ECO:0000256" key="7">
    <source>
        <dbReference type="ARBA" id="ARBA00049120"/>
    </source>
</evidence>
<dbReference type="InterPro" id="IPR001091">
    <property type="entry name" value="RM_Methyltransferase"/>
</dbReference>
<dbReference type="EC" id="2.1.1.-" evidence="8"/>
<organism evidence="10 11">
    <name type="scientific">Desulfonema magnum</name>
    <dbReference type="NCBI Taxonomy" id="45655"/>
    <lineage>
        <taxon>Bacteria</taxon>
        <taxon>Pseudomonadati</taxon>
        <taxon>Thermodesulfobacteriota</taxon>
        <taxon>Desulfobacteria</taxon>
        <taxon>Desulfobacterales</taxon>
        <taxon>Desulfococcaceae</taxon>
        <taxon>Desulfonema</taxon>
    </lineage>
</organism>
<dbReference type="PRINTS" id="PR00508">
    <property type="entry name" value="S21N4MTFRASE"/>
</dbReference>
<evidence type="ECO:0000256" key="6">
    <source>
        <dbReference type="ARBA" id="ARBA00023125"/>
    </source>
</evidence>
<proteinExistence type="inferred from homology"/>
<keyword evidence="5" id="KW-0680">Restriction system</keyword>
<dbReference type="PROSITE" id="PS00093">
    <property type="entry name" value="N4_MTASE"/>
    <property type="match status" value="1"/>
</dbReference>
<evidence type="ECO:0000256" key="4">
    <source>
        <dbReference type="ARBA" id="ARBA00022691"/>
    </source>
</evidence>
<evidence type="ECO:0000256" key="1">
    <source>
        <dbReference type="ARBA" id="ARBA00010203"/>
    </source>
</evidence>
<sequence length="338" mass="38804">MEQYNDKIILGDSLQVLKKVRDNSVDLVITSPPYFQQRDYGNGNSGIGNESTEKEYLDNLLAVFFESVRVTKTTGTIVYNIGDKYSQGGLRLIPYRFAIKATESQKVFLVNDIKWIKLNPTPRQDKRKLIQSTEPFFVFAKSKEYHFDLSNYLKHLDDLNRSRNSRPSDKLGKKYFELIDESDLSENEKKNARRELRRAIEAVHAGEISSFRMKIRGIHKLAYGGQAGGRNNQIVNNGFTIIRIKGDRLKRDVIESPVEITKDNRHPAVYPLYIVQELIRLLSKPGDIVLDPFNGSGTTSLAAKNLDRHYIGIDINPEYVELANNRLKKSNYQQELFI</sequence>
<dbReference type="Gene3D" id="3.40.50.150">
    <property type="entry name" value="Vaccinia Virus protein VP39"/>
    <property type="match status" value="1"/>
</dbReference>
<dbReference type="PANTHER" id="PTHR13370">
    <property type="entry name" value="RNA METHYLASE-RELATED"/>
    <property type="match status" value="1"/>
</dbReference>
<dbReference type="AlphaFoldDB" id="A0A975BIL1"/>
<evidence type="ECO:0000256" key="3">
    <source>
        <dbReference type="ARBA" id="ARBA00022679"/>
    </source>
</evidence>